<dbReference type="EMBL" id="JAIWYP010000044">
    <property type="protein sequence ID" value="KAH3691113.1"/>
    <property type="molecule type" value="Genomic_DNA"/>
</dbReference>
<dbReference type="AlphaFoldDB" id="A0A9D3Y383"/>
<proteinExistence type="predicted"/>
<keyword evidence="2" id="KW-1185">Reference proteome</keyword>
<dbReference type="Proteomes" id="UP000828390">
    <property type="component" value="Unassembled WGS sequence"/>
</dbReference>
<evidence type="ECO:0000313" key="1">
    <source>
        <dbReference type="EMBL" id="KAH3691113.1"/>
    </source>
</evidence>
<gene>
    <name evidence="1" type="ORF">DPMN_194073</name>
</gene>
<protein>
    <submittedName>
        <fullName evidence="1">Uncharacterized protein</fullName>
    </submittedName>
</protein>
<comment type="caution">
    <text evidence="1">The sequence shown here is derived from an EMBL/GenBank/DDBJ whole genome shotgun (WGS) entry which is preliminary data.</text>
</comment>
<accession>A0A9D3Y383</accession>
<sequence>MVPGWYIQSGPGTVQTDVICPRLHQSWRLYEASSAVLRPDVREKAKRLQKGVIRYPTYSGLHLALKFL</sequence>
<evidence type="ECO:0000313" key="2">
    <source>
        <dbReference type="Proteomes" id="UP000828390"/>
    </source>
</evidence>
<reference evidence="1" key="1">
    <citation type="journal article" date="2019" name="bioRxiv">
        <title>The Genome of the Zebra Mussel, Dreissena polymorpha: A Resource for Invasive Species Research.</title>
        <authorList>
            <person name="McCartney M.A."/>
            <person name="Auch B."/>
            <person name="Kono T."/>
            <person name="Mallez S."/>
            <person name="Zhang Y."/>
            <person name="Obille A."/>
            <person name="Becker A."/>
            <person name="Abrahante J.E."/>
            <person name="Garbe J."/>
            <person name="Badalamenti J.P."/>
            <person name="Herman A."/>
            <person name="Mangelson H."/>
            <person name="Liachko I."/>
            <person name="Sullivan S."/>
            <person name="Sone E.D."/>
            <person name="Koren S."/>
            <person name="Silverstein K.A.T."/>
            <person name="Beckman K.B."/>
            <person name="Gohl D.M."/>
        </authorList>
    </citation>
    <scope>NUCLEOTIDE SEQUENCE</scope>
    <source>
        <strain evidence="1">Duluth1</strain>
        <tissue evidence="1">Whole animal</tissue>
    </source>
</reference>
<organism evidence="1 2">
    <name type="scientific">Dreissena polymorpha</name>
    <name type="common">Zebra mussel</name>
    <name type="synonym">Mytilus polymorpha</name>
    <dbReference type="NCBI Taxonomy" id="45954"/>
    <lineage>
        <taxon>Eukaryota</taxon>
        <taxon>Metazoa</taxon>
        <taxon>Spiralia</taxon>
        <taxon>Lophotrochozoa</taxon>
        <taxon>Mollusca</taxon>
        <taxon>Bivalvia</taxon>
        <taxon>Autobranchia</taxon>
        <taxon>Heteroconchia</taxon>
        <taxon>Euheterodonta</taxon>
        <taxon>Imparidentia</taxon>
        <taxon>Neoheterodontei</taxon>
        <taxon>Myida</taxon>
        <taxon>Dreissenoidea</taxon>
        <taxon>Dreissenidae</taxon>
        <taxon>Dreissena</taxon>
    </lineage>
</organism>
<name>A0A9D3Y383_DREPO</name>
<reference evidence="1" key="2">
    <citation type="submission" date="2020-11" db="EMBL/GenBank/DDBJ databases">
        <authorList>
            <person name="McCartney M.A."/>
            <person name="Auch B."/>
            <person name="Kono T."/>
            <person name="Mallez S."/>
            <person name="Becker A."/>
            <person name="Gohl D.M."/>
            <person name="Silverstein K.A.T."/>
            <person name="Koren S."/>
            <person name="Bechman K.B."/>
            <person name="Herman A."/>
            <person name="Abrahante J.E."/>
            <person name="Garbe J."/>
        </authorList>
    </citation>
    <scope>NUCLEOTIDE SEQUENCE</scope>
    <source>
        <strain evidence="1">Duluth1</strain>
        <tissue evidence="1">Whole animal</tissue>
    </source>
</reference>